<reference evidence="1 2" key="1">
    <citation type="submission" date="2014-04" db="EMBL/GenBank/DDBJ databases">
        <title>Evolutionary Origins and Diversification of the Mycorrhizal Mutualists.</title>
        <authorList>
            <consortium name="DOE Joint Genome Institute"/>
            <consortium name="Mycorrhizal Genomics Consortium"/>
            <person name="Kohler A."/>
            <person name="Kuo A."/>
            <person name="Nagy L.G."/>
            <person name="Floudas D."/>
            <person name="Copeland A."/>
            <person name="Barry K.W."/>
            <person name="Cichocki N."/>
            <person name="Veneault-Fourrey C."/>
            <person name="LaButti K."/>
            <person name="Lindquist E.A."/>
            <person name="Lipzen A."/>
            <person name="Lundell T."/>
            <person name="Morin E."/>
            <person name="Murat C."/>
            <person name="Riley R."/>
            <person name="Ohm R."/>
            <person name="Sun H."/>
            <person name="Tunlid A."/>
            <person name="Henrissat B."/>
            <person name="Grigoriev I.V."/>
            <person name="Hibbett D.S."/>
            <person name="Martin F."/>
        </authorList>
    </citation>
    <scope>NUCLEOTIDE SEQUENCE [LARGE SCALE GENOMIC DNA]</scope>
    <source>
        <strain evidence="1 2">MD-312</strain>
    </source>
</reference>
<dbReference type="AlphaFoldDB" id="A0A0C9W5M8"/>
<gene>
    <name evidence="1" type="ORF">HYDPIDRAFT_115217</name>
</gene>
<feature type="non-terminal residue" evidence="1">
    <location>
        <position position="64"/>
    </location>
</feature>
<keyword evidence="2" id="KW-1185">Reference proteome</keyword>
<dbReference type="Proteomes" id="UP000053820">
    <property type="component" value="Unassembled WGS sequence"/>
</dbReference>
<organism evidence="1 2">
    <name type="scientific">Hydnomerulius pinastri MD-312</name>
    <dbReference type="NCBI Taxonomy" id="994086"/>
    <lineage>
        <taxon>Eukaryota</taxon>
        <taxon>Fungi</taxon>
        <taxon>Dikarya</taxon>
        <taxon>Basidiomycota</taxon>
        <taxon>Agaricomycotina</taxon>
        <taxon>Agaricomycetes</taxon>
        <taxon>Agaricomycetidae</taxon>
        <taxon>Boletales</taxon>
        <taxon>Boletales incertae sedis</taxon>
        <taxon>Leucogyrophana</taxon>
    </lineage>
</organism>
<protein>
    <submittedName>
        <fullName evidence="1">Uncharacterized protein</fullName>
    </submittedName>
</protein>
<dbReference type="HOGENOM" id="CLU_2873832_0_0_1"/>
<name>A0A0C9W5M8_9AGAM</name>
<evidence type="ECO:0000313" key="1">
    <source>
        <dbReference type="EMBL" id="KIJ62043.1"/>
    </source>
</evidence>
<proteinExistence type="predicted"/>
<sequence>MSWPEPCNNCVVTCYDQDESSCSCHPPQLDLPQNISAIYPFPFILLSYFVLQCEKDVYRTQVRS</sequence>
<evidence type="ECO:0000313" key="2">
    <source>
        <dbReference type="Proteomes" id="UP000053820"/>
    </source>
</evidence>
<accession>A0A0C9W5M8</accession>
<dbReference type="EMBL" id="KN839858">
    <property type="protein sequence ID" value="KIJ62043.1"/>
    <property type="molecule type" value="Genomic_DNA"/>
</dbReference>